<keyword evidence="7" id="KW-1185">Reference proteome</keyword>
<dbReference type="InterPro" id="IPR001128">
    <property type="entry name" value="Cyt_P450"/>
</dbReference>
<dbReference type="PANTHER" id="PTHR46300:SF6">
    <property type="entry name" value="CYTOCHROME P450 2C30"/>
    <property type="match status" value="1"/>
</dbReference>
<keyword evidence="5" id="KW-0812">Transmembrane</keyword>
<dbReference type="GO" id="GO:0005506">
    <property type="term" value="F:iron ion binding"/>
    <property type="evidence" value="ECO:0007669"/>
    <property type="project" value="InterPro"/>
</dbReference>
<dbReference type="PANTHER" id="PTHR46300">
    <property type="entry name" value="P450, PUTATIVE (EUROFUNG)-RELATED-RELATED"/>
    <property type="match status" value="1"/>
</dbReference>
<dbReference type="InterPro" id="IPR036396">
    <property type="entry name" value="Cyt_P450_sf"/>
</dbReference>
<evidence type="ECO:0000313" key="6">
    <source>
        <dbReference type="EMBL" id="KAF2812081.1"/>
    </source>
</evidence>
<dbReference type="Proteomes" id="UP000504636">
    <property type="component" value="Unplaced"/>
</dbReference>
<dbReference type="GO" id="GO:0020037">
    <property type="term" value="F:heme binding"/>
    <property type="evidence" value="ECO:0007669"/>
    <property type="project" value="InterPro"/>
</dbReference>
<dbReference type="Pfam" id="PF00067">
    <property type="entry name" value="p450"/>
    <property type="match status" value="1"/>
</dbReference>
<evidence type="ECO:0000313" key="8">
    <source>
        <dbReference type="RefSeq" id="XP_033579045.1"/>
    </source>
</evidence>
<name>A0A6A6YTI5_9PEZI</name>
<dbReference type="SUPFAM" id="SSF48264">
    <property type="entry name" value="Cytochrome P450"/>
    <property type="match status" value="1"/>
</dbReference>
<dbReference type="GO" id="GO:0016705">
    <property type="term" value="F:oxidoreductase activity, acting on paired donors, with incorporation or reduction of molecular oxygen"/>
    <property type="evidence" value="ECO:0007669"/>
    <property type="project" value="InterPro"/>
</dbReference>
<evidence type="ECO:0000256" key="3">
    <source>
        <dbReference type="ARBA" id="ARBA00023002"/>
    </source>
</evidence>
<keyword evidence="4" id="KW-0408">Iron</keyword>
<dbReference type="RefSeq" id="XP_033579045.1">
    <property type="nucleotide sequence ID" value="XM_033725239.1"/>
</dbReference>
<dbReference type="Gene3D" id="1.10.630.10">
    <property type="entry name" value="Cytochrome P450"/>
    <property type="match status" value="1"/>
</dbReference>
<gene>
    <name evidence="6 8" type="ORF">BDZ99DRAFT_517950</name>
</gene>
<keyword evidence="5" id="KW-0472">Membrane</keyword>
<reference evidence="8" key="2">
    <citation type="submission" date="2020-04" db="EMBL/GenBank/DDBJ databases">
        <authorList>
            <consortium name="NCBI Genome Project"/>
        </authorList>
    </citation>
    <scope>NUCLEOTIDE SEQUENCE</scope>
    <source>
        <strain evidence="8">CBS 304.34</strain>
    </source>
</reference>
<reference evidence="8" key="3">
    <citation type="submission" date="2025-04" db="UniProtKB">
        <authorList>
            <consortium name="RefSeq"/>
        </authorList>
    </citation>
    <scope>IDENTIFICATION</scope>
    <source>
        <strain evidence="8">CBS 304.34</strain>
    </source>
</reference>
<reference evidence="6 8" key="1">
    <citation type="journal article" date="2020" name="Stud. Mycol.">
        <title>101 Dothideomycetes genomes: a test case for predicting lifestyles and emergence of pathogens.</title>
        <authorList>
            <person name="Haridas S."/>
            <person name="Albert R."/>
            <person name="Binder M."/>
            <person name="Bloem J."/>
            <person name="Labutti K."/>
            <person name="Salamov A."/>
            <person name="Andreopoulos B."/>
            <person name="Baker S."/>
            <person name="Barry K."/>
            <person name="Bills G."/>
            <person name="Bluhm B."/>
            <person name="Cannon C."/>
            <person name="Castanera R."/>
            <person name="Culley D."/>
            <person name="Daum C."/>
            <person name="Ezra D."/>
            <person name="Gonzalez J."/>
            <person name="Henrissat B."/>
            <person name="Kuo A."/>
            <person name="Liang C."/>
            <person name="Lipzen A."/>
            <person name="Lutzoni F."/>
            <person name="Magnuson J."/>
            <person name="Mondo S."/>
            <person name="Nolan M."/>
            <person name="Ohm R."/>
            <person name="Pangilinan J."/>
            <person name="Park H.-J."/>
            <person name="Ramirez L."/>
            <person name="Alfaro M."/>
            <person name="Sun H."/>
            <person name="Tritt A."/>
            <person name="Yoshinaga Y."/>
            <person name="Zwiers L.-H."/>
            <person name="Turgeon B."/>
            <person name="Goodwin S."/>
            <person name="Spatafora J."/>
            <person name="Crous P."/>
            <person name="Grigoriev I."/>
        </authorList>
    </citation>
    <scope>NUCLEOTIDE SEQUENCE</scope>
    <source>
        <strain evidence="6 8">CBS 304.34</strain>
    </source>
</reference>
<keyword evidence="3" id="KW-0560">Oxidoreductase</keyword>
<dbReference type="EMBL" id="MU003697">
    <property type="protein sequence ID" value="KAF2812081.1"/>
    <property type="molecule type" value="Genomic_DNA"/>
</dbReference>
<dbReference type="GeneID" id="54466132"/>
<evidence type="ECO:0000256" key="1">
    <source>
        <dbReference type="ARBA" id="ARBA00010617"/>
    </source>
</evidence>
<keyword evidence="5" id="KW-1133">Transmembrane helix</keyword>
<evidence type="ECO:0000313" key="7">
    <source>
        <dbReference type="Proteomes" id="UP000504636"/>
    </source>
</evidence>
<comment type="similarity">
    <text evidence="1">Belongs to the cytochrome P450 family.</text>
</comment>
<dbReference type="GO" id="GO:0004497">
    <property type="term" value="F:monooxygenase activity"/>
    <property type="evidence" value="ECO:0007669"/>
    <property type="project" value="InterPro"/>
</dbReference>
<accession>A0A6A6YTI5</accession>
<evidence type="ECO:0000256" key="2">
    <source>
        <dbReference type="ARBA" id="ARBA00022723"/>
    </source>
</evidence>
<proteinExistence type="inferred from homology"/>
<evidence type="ECO:0000256" key="5">
    <source>
        <dbReference type="SAM" id="Phobius"/>
    </source>
</evidence>
<keyword evidence="2" id="KW-0479">Metal-binding</keyword>
<dbReference type="InterPro" id="IPR050364">
    <property type="entry name" value="Cytochrome_P450_fung"/>
</dbReference>
<dbReference type="OrthoDB" id="1470350at2759"/>
<dbReference type="AlphaFoldDB" id="A0A6A6YTI5"/>
<feature type="transmembrane region" description="Helical" evidence="5">
    <location>
        <begin position="252"/>
        <end position="280"/>
    </location>
</feature>
<protein>
    <submittedName>
        <fullName evidence="6 8">Cytochrome P450</fullName>
    </submittedName>
</protein>
<organism evidence="6">
    <name type="scientific">Mytilinidion resinicola</name>
    <dbReference type="NCBI Taxonomy" id="574789"/>
    <lineage>
        <taxon>Eukaryota</taxon>
        <taxon>Fungi</taxon>
        <taxon>Dikarya</taxon>
        <taxon>Ascomycota</taxon>
        <taxon>Pezizomycotina</taxon>
        <taxon>Dothideomycetes</taxon>
        <taxon>Pleosporomycetidae</taxon>
        <taxon>Mytilinidiales</taxon>
        <taxon>Mytilinidiaceae</taxon>
        <taxon>Mytilinidion</taxon>
    </lineage>
</organism>
<evidence type="ECO:0000256" key="4">
    <source>
        <dbReference type="ARBA" id="ARBA00023004"/>
    </source>
</evidence>
<sequence length="386" mass="43875">MSIPGPRSTLPYIGRFHDVDRNNPSRSMKKLSDQYGGLFSMTLSGETHIWVGRSDIAFDLLCKNAAICSGRADLGAYPGVTKDSGTFLYLENLVRQRKFTHTVILRNVTSNFSGYITLEAKRYFYNLLARPSDFHYESYLFCARVTARLSYGSPGSAEAHLRNSREFIHQLSPSGPITNMIPALGYLPEWLVPSKREVRVRQRREAKLWIGLYKKAEQTYEEGGAPFTYVSAYLDSKREGGKNQLFDDEMEAIYTIGMVGTVAIVTIAGALTLFIMAMILHPEWQDKVREIDAESGDRLVELSDAPRLPTLWVAIKEYLRWKPTVPLEEDYSYDGYHFPNTLLFTSLTLPFPANQTGIKMPRVITRVDGWAKSLLGPRDLWRNIFD</sequence>